<evidence type="ECO:0000313" key="4">
    <source>
        <dbReference type="EMBL" id="MBI4725834.1"/>
    </source>
</evidence>
<evidence type="ECO:0000259" key="3">
    <source>
        <dbReference type="Pfam" id="PF02568"/>
    </source>
</evidence>
<dbReference type="GO" id="GO:0004810">
    <property type="term" value="F:CCA tRNA nucleotidyltransferase activity"/>
    <property type="evidence" value="ECO:0007669"/>
    <property type="project" value="InterPro"/>
</dbReference>
<dbReference type="EMBL" id="JACQXR010000012">
    <property type="protein sequence ID" value="MBI4725834.1"/>
    <property type="molecule type" value="Genomic_DNA"/>
</dbReference>
<sequence>MKALSLLSGGLDSILAARVIKEQGIEVIGITFVTPFFGAANSRKAAAQLGINLVEHDFTDEYFVMMKNPHYGFGGNMNPCIDCHGLMLRTAHGLLEKHGASFLITGEVLGERPMSQTKGGLNAVLKLSADRDLILRPLSAKLLAPVKPEREGWVDRDKLYDFSGRGRKRQENLAKSFGIRDYP</sequence>
<keyword evidence="1" id="KW-0547">Nucleotide-binding</keyword>
<dbReference type="Pfam" id="PF02568">
    <property type="entry name" value="ThiI"/>
    <property type="match status" value="1"/>
</dbReference>
<gene>
    <name evidence="4" type="ORF">HY768_01180</name>
</gene>
<dbReference type="PANTHER" id="PTHR11933:SF6">
    <property type="entry name" value="THIL AANH DOMAIN-CONTAINING PROTEIN"/>
    <property type="match status" value="1"/>
</dbReference>
<protein>
    <recommendedName>
        <fullName evidence="3">Thil AANH domain-containing protein</fullName>
    </recommendedName>
</protein>
<dbReference type="Gene3D" id="3.40.50.620">
    <property type="entry name" value="HUPs"/>
    <property type="match status" value="1"/>
</dbReference>
<dbReference type="GO" id="GO:0005524">
    <property type="term" value="F:ATP binding"/>
    <property type="evidence" value="ECO:0007669"/>
    <property type="project" value="UniProtKB-KW"/>
</dbReference>
<comment type="caution">
    <text evidence="4">The sequence shown here is derived from an EMBL/GenBank/DDBJ whole genome shotgun (WGS) entry which is preliminary data.</text>
</comment>
<dbReference type="AlphaFoldDB" id="A0A933I8V4"/>
<reference evidence="4" key="1">
    <citation type="submission" date="2020-07" db="EMBL/GenBank/DDBJ databases">
        <title>Huge and variable diversity of episymbiotic CPR bacteria and DPANN archaea in groundwater ecosystems.</title>
        <authorList>
            <person name="He C.Y."/>
            <person name="Keren R."/>
            <person name="Whittaker M."/>
            <person name="Farag I.F."/>
            <person name="Doudna J."/>
            <person name="Cate J.H.D."/>
            <person name="Banfield J.F."/>
        </authorList>
    </citation>
    <scope>NUCLEOTIDE SEQUENCE</scope>
    <source>
        <strain evidence="4">NC_groundwater_1520_Pr4_B-0.1um_53_5</strain>
    </source>
</reference>
<dbReference type="Proteomes" id="UP000736328">
    <property type="component" value="Unassembled WGS sequence"/>
</dbReference>
<evidence type="ECO:0000313" key="5">
    <source>
        <dbReference type="Proteomes" id="UP000736328"/>
    </source>
</evidence>
<organism evidence="4 5">
    <name type="scientific">candidate division TA06 bacterium</name>
    <dbReference type="NCBI Taxonomy" id="2250710"/>
    <lineage>
        <taxon>Bacteria</taxon>
        <taxon>Bacteria division TA06</taxon>
    </lineage>
</organism>
<dbReference type="SUPFAM" id="SSF52402">
    <property type="entry name" value="Adenine nucleotide alpha hydrolases-like"/>
    <property type="match status" value="1"/>
</dbReference>
<evidence type="ECO:0000256" key="2">
    <source>
        <dbReference type="ARBA" id="ARBA00022840"/>
    </source>
</evidence>
<dbReference type="InterPro" id="IPR014729">
    <property type="entry name" value="Rossmann-like_a/b/a_fold"/>
</dbReference>
<accession>A0A933I8V4</accession>
<keyword evidence="2" id="KW-0067">ATP-binding</keyword>
<proteinExistence type="predicted"/>
<feature type="non-terminal residue" evidence="4">
    <location>
        <position position="183"/>
    </location>
</feature>
<name>A0A933I8V4_UNCT6</name>
<dbReference type="PANTHER" id="PTHR11933">
    <property type="entry name" value="TRNA 5-METHYLAMINOMETHYL-2-THIOURIDYLATE -METHYLTRANSFERASE"/>
    <property type="match status" value="1"/>
</dbReference>
<dbReference type="InterPro" id="IPR020536">
    <property type="entry name" value="ThiI_AANH"/>
</dbReference>
<feature type="domain" description="Thil AANH" evidence="3">
    <location>
        <begin position="2"/>
        <end position="138"/>
    </location>
</feature>
<evidence type="ECO:0000256" key="1">
    <source>
        <dbReference type="ARBA" id="ARBA00022741"/>
    </source>
</evidence>